<dbReference type="EMBL" id="BAABEP010000030">
    <property type="protein sequence ID" value="GAA3739779.1"/>
    <property type="molecule type" value="Genomic_DNA"/>
</dbReference>
<comment type="caution">
    <text evidence="1">The sequence shown here is derived from an EMBL/GenBank/DDBJ whole genome shotgun (WGS) entry which is preliminary data.</text>
</comment>
<dbReference type="Proteomes" id="UP001499884">
    <property type="component" value="Unassembled WGS sequence"/>
</dbReference>
<name>A0ABP7FJG8_9ACTN</name>
<reference evidence="2" key="1">
    <citation type="journal article" date="2019" name="Int. J. Syst. Evol. Microbiol.">
        <title>The Global Catalogue of Microorganisms (GCM) 10K type strain sequencing project: providing services to taxonomists for standard genome sequencing and annotation.</title>
        <authorList>
            <consortium name="The Broad Institute Genomics Platform"/>
            <consortium name="The Broad Institute Genome Sequencing Center for Infectious Disease"/>
            <person name="Wu L."/>
            <person name="Ma J."/>
        </authorList>
    </citation>
    <scope>NUCLEOTIDE SEQUENCE [LARGE SCALE GENOMIC DNA]</scope>
    <source>
        <strain evidence="2">JCM 30846</strain>
    </source>
</reference>
<proteinExistence type="predicted"/>
<evidence type="ECO:0000313" key="2">
    <source>
        <dbReference type="Proteomes" id="UP001499884"/>
    </source>
</evidence>
<accession>A0ABP7FJG8</accession>
<evidence type="ECO:0008006" key="3">
    <source>
        <dbReference type="Google" id="ProtNLM"/>
    </source>
</evidence>
<keyword evidence="2" id="KW-1185">Reference proteome</keyword>
<sequence>MAVVIETDPDLLGPLSAEYSARFAALVTGALTAAAPARRAAVAADMARTLLSTAVGIKQQADTREEFRTRLATAITLLPPALERGA</sequence>
<organism evidence="1 2">
    <name type="scientific">Streptomyces tremellae</name>
    <dbReference type="NCBI Taxonomy" id="1124239"/>
    <lineage>
        <taxon>Bacteria</taxon>
        <taxon>Bacillati</taxon>
        <taxon>Actinomycetota</taxon>
        <taxon>Actinomycetes</taxon>
        <taxon>Kitasatosporales</taxon>
        <taxon>Streptomycetaceae</taxon>
        <taxon>Streptomyces</taxon>
    </lineage>
</organism>
<evidence type="ECO:0000313" key="1">
    <source>
        <dbReference type="EMBL" id="GAA3739779.1"/>
    </source>
</evidence>
<protein>
    <recommendedName>
        <fullName evidence="3">Tetracyclin repressor SlmA-like C-terminal domain-containing protein</fullName>
    </recommendedName>
</protein>
<gene>
    <name evidence="1" type="ORF">GCM10023082_41060</name>
</gene>